<proteinExistence type="predicted"/>
<comment type="caution">
    <text evidence="10">The sequence shown here is derived from an EMBL/GenBank/DDBJ whole genome shotgun (WGS) entry which is preliminary data.</text>
</comment>
<feature type="domain" description="Phage shock protein PspC N-terminal" evidence="7">
    <location>
        <begin position="115"/>
        <end position="178"/>
    </location>
</feature>
<feature type="transmembrane region" description="Helical" evidence="6">
    <location>
        <begin position="310"/>
        <end position="334"/>
    </location>
</feature>
<dbReference type="Proteomes" id="UP001549146">
    <property type="component" value="Unassembled WGS sequence"/>
</dbReference>
<evidence type="ECO:0000256" key="4">
    <source>
        <dbReference type="ARBA" id="ARBA00022989"/>
    </source>
</evidence>
<evidence type="ECO:0000259" key="7">
    <source>
        <dbReference type="Pfam" id="PF04024"/>
    </source>
</evidence>
<feature type="transmembrane region" description="Helical" evidence="6">
    <location>
        <begin position="156"/>
        <end position="175"/>
    </location>
</feature>
<evidence type="ECO:0000256" key="2">
    <source>
        <dbReference type="ARBA" id="ARBA00022475"/>
    </source>
</evidence>
<evidence type="ECO:0000259" key="9">
    <source>
        <dbReference type="Pfam" id="PF22744"/>
    </source>
</evidence>
<comment type="subcellular location">
    <subcellularLocation>
        <location evidence="1">Cell membrane</location>
        <topology evidence="1">Single-pass membrane protein</topology>
    </subcellularLocation>
</comment>
<evidence type="ECO:0000256" key="6">
    <source>
        <dbReference type="SAM" id="Phobius"/>
    </source>
</evidence>
<dbReference type="RefSeq" id="WP_354507278.1">
    <property type="nucleotide sequence ID" value="NZ_JBEPMO010000003.1"/>
</dbReference>
<dbReference type="Pfam" id="PF04024">
    <property type="entry name" value="PspC"/>
    <property type="match status" value="1"/>
</dbReference>
<dbReference type="Pfam" id="PF22744">
    <property type="entry name" value="Toast-rack_PspC-Cterm"/>
    <property type="match status" value="1"/>
</dbReference>
<accession>A0ABV2LUK9</accession>
<feature type="domain" description="PspC-related transmembrane region" evidence="8">
    <location>
        <begin position="204"/>
        <end position="337"/>
    </location>
</feature>
<sequence length="580" mass="65619">MDKTISISLGGFSFIVDDRAFFKLKNYLDEIRHSLHGMEGTEDILADVEVRIAELFKERLGAREVVNEQDVDHIVGIMGRPEQYVDADNDDAQTTYQSKAKASQNYSSANDRVKKKLYRDPDDKVIAGVLSGLAHYLGVETWVTRVIFIILMFSDMFISLTSISVISYIVLWIILPKADTASQKYEMFGQAGDFETIKKNANQAAAEMKGMAKDASSNFGRILQIILKIILVFFGVMLIVTGISMIVGTIAVFIMSATDIPMQFFGYFVDYPWQDWATKITTFILMAVPGILLILFGVRLISDRIKINKTFVIGSIVLWFIALFAGAVIVGSLFSNYTRNVEFAEKKSFTVNQDTIIVAFDQYKEFNDRKMNWRFVDDMGGFLEFDGKLYREISDDIELRVSPDNQVHVEVFYYSKGKNMDDARKYADDIQYNYQMNASGQLILDKYLTLPKDSKFRDQKATIVVYLPKGKTLYTKNVDDVEVQDDLGGYINYYDGENKYFNFVNSEIQCTNCFDENDVKYGRGYESGANIQIGTGDTADINIDSNGINIQDGKDKVIINKNQIKISDGTDSLNINISGN</sequence>
<feature type="transmembrane region" description="Helical" evidence="6">
    <location>
        <begin position="276"/>
        <end position="298"/>
    </location>
</feature>
<reference evidence="10 11" key="1">
    <citation type="submission" date="2024-06" db="EMBL/GenBank/DDBJ databases">
        <title>Genomic Encyclopedia of Type Strains, Phase IV (KMG-IV): sequencing the most valuable type-strain genomes for metagenomic binning, comparative biology and taxonomic classification.</title>
        <authorList>
            <person name="Goeker M."/>
        </authorList>
    </citation>
    <scope>NUCLEOTIDE SEQUENCE [LARGE SCALE GENOMIC DNA]</scope>
    <source>
        <strain evidence="10 11">DSM 29388</strain>
    </source>
</reference>
<evidence type="ECO:0000256" key="3">
    <source>
        <dbReference type="ARBA" id="ARBA00022692"/>
    </source>
</evidence>
<protein>
    <submittedName>
        <fullName evidence="10">Phage shock protein PspC (Stress-responsive transcriptional regulator)</fullName>
    </submittedName>
</protein>
<keyword evidence="5 6" id="KW-0472">Membrane</keyword>
<gene>
    <name evidence="10" type="ORF">ABID46_000789</name>
</gene>
<dbReference type="InterPro" id="IPR052027">
    <property type="entry name" value="PspC"/>
</dbReference>
<dbReference type="PANTHER" id="PTHR33885:SF3">
    <property type="entry name" value="PHAGE SHOCK PROTEIN C"/>
    <property type="match status" value="1"/>
</dbReference>
<dbReference type="InterPro" id="IPR054319">
    <property type="entry name" value="PspC-rel_ToastRack"/>
</dbReference>
<name>A0ABV2LUK9_9FLAO</name>
<evidence type="ECO:0000313" key="10">
    <source>
        <dbReference type="EMBL" id="MET3731222.1"/>
    </source>
</evidence>
<evidence type="ECO:0000313" key="11">
    <source>
        <dbReference type="Proteomes" id="UP001549146"/>
    </source>
</evidence>
<keyword evidence="4 6" id="KW-1133">Transmembrane helix</keyword>
<keyword evidence="3 6" id="KW-0812">Transmembrane</keyword>
<keyword evidence="2" id="KW-1003">Cell membrane</keyword>
<dbReference type="InterPro" id="IPR007168">
    <property type="entry name" value="Phageshock_PspC_N"/>
</dbReference>
<dbReference type="Pfam" id="PF22571">
    <property type="entry name" value="LiaI-LiaF-TM_PspC"/>
    <property type="match status" value="1"/>
</dbReference>
<dbReference type="PANTHER" id="PTHR33885">
    <property type="entry name" value="PHAGE SHOCK PROTEIN C"/>
    <property type="match status" value="1"/>
</dbReference>
<keyword evidence="11" id="KW-1185">Reference proteome</keyword>
<feature type="transmembrane region" description="Helical" evidence="6">
    <location>
        <begin position="229"/>
        <end position="256"/>
    </location>
</feature>
<dbReference type="EMBL" id="JBEPMO010000003">
    <property type="protein sequence ID" value="MET3731222.1"/>
    <property type="molecule type" value="Genomic_DNA"/>
</dbReference>
<dbReference type="InterPro" id="IPR054321">
    <property type="entry name" value="PspC-rel_TM"/>
</dbReference>
<evidence type="ECO:0000256" key="1">
    <source>
        <dbReference type="ARBA" id="ARBA00004162"/>
    </source>
</evidence>
<evidence type="ECO:0000256" key="5">
    <source>
        <dbReference type="ARBA" id="ARBA00023136"/>
    </source>
</evidence>
<evidence type="ECO:0000259" key="8">
    <source>
        <dbReference type="Pfam" id="PF22571"/>
    </source>
</evidence>
<organism evidence="10 11">
    <name type="scientific">Moheibacter stercoris</name>
    <dbReference type="NCBI Taxonomy" id="1628251"/>
    <lineage>
        <taxon>Bacteria</taxon>
        <taxon>Pseudomonadati</taxon>
        <taxon>Bacteroidota</taxon>
        <taxon>Flavobacteriia</taxon>
        <taxon>Flavobacteriales</taxon>
        <taxon>Weeksellaceae</taxon>
        <taxon>Moheibacter</taxon>
    </lineage>
</organism>
<feature type="domain" description="PspC-related ToastRack" evidence="9">
    <location>
        <begin position="395"/>
        <end position="515"/>
    </location>
</feature>